<evidence type="ECO:0000313" key="1">
    <source>
        <dbReference type="EMBL" id="KAK5893314.1"/>
    </source>
</evidence>
<dbReference type="Proteomes" id="UP001331515">
    <property type="component" value="Unassembled WGS sequence"/>
</dbReference>
<protein>
    <submittedName>
        <fullName evidence="1">Uncharacterized protein</fullName>
    </submittedName>
</protein>
<dbReference type="AlphaFoldDB" id="A0AAN8GV33"/>
<organism evidence="1 2">
    <name type="scientific">Champsocephalus gunnari</name>
    <name type="common">Mackerel icefish</name>
    <dbReference type="NCBI Taxonomy" id="52237"/>
    <lineage>
        <taxon>Eukaryota</taxon>
        <taxon>Metazoa</taxon>
        <taxon>Chordata</taxon>
        <taxon>Craniata</taxon>
        <taxon>Vertebrata</taxon>
        <taxon>Euteleostomi</taxon>
        <taxon>Actinopterygii</taxon>
        <taxon>Neopterygii</taxon>
        <taxon>Teleostei</taxon>
        <taxon>Neoteleostei</taxon>
        <taxon>Acanthomorphata</taxon>
        <taxon>Eupercaria</taxon>
        <taxon>Perciformes</taxon>
        <taxon>Notothenioidei</taxon>
        <taxon>Channichthyidae</taxon>
        <taxon>Champsocephalus</taxon>
    </lineage>
</organism>
<dbReference type="PANTHER" id="PTHR16155:SF18">
    <property type="entry name" value="STERILE ALPHA MOTIF DOMAIN-CONTAINING PROTEIN 9-LIKE"/>
    <property type="match status" value="1"/>
</dbReference>
<name>A0AAN8GV33_CHAGU</name>
<reference evidence="1 2" key="1">
    <citation type="journal article" date="2023" name="Mol. Biol. Evol.">
        <title>Genomics of Secondarily Temperate Adaptation in the Only Non-Antarctic Icefish.</title>
        <authorList>
            <person name="Rivera-Colon A.G."/>
            <person name="Rayamajhi N."/>
            <person name="Minhas B.F."/>
            <person name="Madrigal G."/>
            <person name="Bilyk K.T."/>
            <person name="Yoon V."/>
            <person name="Hune M."/>
            <person name="Gregory S."/>
            <person name="Cheng C.H.C."/>
            <person name="Catchen J.M."/>
        </authorList>
    </citation>
    <scope>NUCLEOTIDE SEQUENCE [LARGE SCALE GENOMIC DNA]</scope>
    <source>
        <tissue evidence="1">White muscle</tissue>
    </source>
</reference>
<dbReference type="GO" id="GO:0005737">
    <property type="term" value="C:cytoplasm"/>
    <property type="evidence" value="ECO:0007669"/>
    <property type="project" value="TreeGrafter"/>
</dbReference>
<proteinExistence type="predicted"/>
<gene>
    <name evidence="1" type="ORF">CgunFtcFv8_006198</name>
</gene>
<evidence type="ECO:0000313" key="2">
    <source>
        <dbReference type="Proteomes" id="UP001331515"/>
    </source>
</evidence>
<comment type="caution">
    <text evidence="1">The sequence shown here is derived from an EMBL/GenBank/DDBJ whole genome shotgun (WGS) entry which is preliminary data.</text>
</comment>
<dbReference type="PANTHER" id="PTHR16155">
    <property type="entry name" value="DED DOMAIN-CONTAINING PROTEIN"/>
    <property type="match status" value="1"/>
</dbReference>
<dbReference type="EMBL" id="JAURVH010001535">
    <property type="protein sequence ID" value="KAK5893314.1"/>
    <property type="molecule type" value="Genomic_DNA"/>
</dbReference>
<accession>A0AAN8GV33</accession>
<keyword evidence="2" id="KW-1185">Reference proteome</keyword>
<sequence length="203" mass="23301">MYILSNINLSNKMHNSPQLTPVKELQAIIDRFLDTEKRCRSPEFYLLVLLLFWSDGQSLAVQDEEDEEDEQQSTEDDLLEDTTWEDEASDDDQETREELGQLSLDRLLDPDLQEYVTLMEQAFETTKYAKYLRGRYLLPLFFLGKGSGLRKWIHKSKLDAIVEEKVHAELADVQGRERKRNGGGSITCGAQGMCGKSKKSKTC</sequence>